<name>A0A4Y2CPQ3_ARAVE</name>
<proteinExistence type="predicted"/>
<comment type="caution">
    <text evidence="1">The sequence shown here is derived from an EMBL/GenBank/DDBJ whole genome shotgun (WGS) entry which is preliminary data.</text>
</comment>
<keyword evidence="2" id="KW-1185">Reference proteome</keyword>
<dbReference type="GO" id="GO:0003730">
    <property type="term" value="F:mRNA 3'-UTR binding"/>
    <property type="evidence" value="ECO:0007669"/>
    <property type="project" value="TreeGrafter"/>
</dbReference>
<evidence type="ECO:0000313" key="1">
    <source>
        <dbReference type="EMBL" id="GBM05737.1"/>
    </source>
</evidence>
<dbReference type="PANTHER" id="PTHR46669:SF1">
    <property type="entry name" value="LEUCINE-RICH PPR MOTIF-CONTAINING PROTEIN, MITOCHONDRIAL"/>
    <property type="match status" value="1"/>
</dbReference>
<dbReference type="Proteomes" id="UP000499080">
    <property type="component" value="Unassembled WGS sequence"/>
</dbReference>
<protein>
    <submittedName>
        <fullName evidence="1">Uncharacterized protein</fullName>
    </submittedName>
</protein>
<dbReference type="PANTHER" id="PTHR46669">
    <property type="entry name" value="LEUCINE-RICH PPR MOTIF-CONTAINING PROTEIN, MITOCHONDRIAL"/>
    <property type="match status" value="1"/>
</dbReference>
<gene>
    <name evidence="1" type="ORF">AVEN_55831_1</name>
</gene>
<sequence>MLMKKCILTENSTKLDFVIRTASSLVGQKFVLYDLVMAFFETNRRSEARKIMENLKDKSYSNYLEDICSQMYNQNKIFDLLELVNLLFAVDHIDREKIVHYLLKLSMMKAGQAGFKQKMEAGQEEMRITQAGLEQKMEAGQEEI</sequence>
<dbReference type="GO" id="GO:0070129">
    <property type="term" value="P:regulation of mitochondrial translation"/>
    <property type="evidence" value="ECO:0007669"/>
    <property type="project" value="TreeGrafter"/>
</dbReference>
<dbReference type="GO" id="GO:0005739">
    <property type="term" value="C:mitochondrion"/>
    <property type="evidence" value="ECO:0007669"/>
    <property type="project" value="TreeGrafter"/>
</dbReference>
<evidence type="ECO:0000313" key="2">
    <source>
        <dbReference type="Proteomes" id="UP000499080"/>
    </source>
</evidence>
<organism evidence="1 2">
    <name type="scientific">Araneus ventricosus</name>
    <name type="common">Orbweaver spider</name>
    <name type="synonym">Epeira ventricosa</name>
    <dbReference type="NCBI Taxonomy" id="182803"/>
    <lineage>
        <taxon>Eukaryota</taxon>
        <taxon>Metazoa</taxon>
        <taxon>Ecdysozoa</taxon>
        <taxon>Arthropoda</taxon>
        <taxon>Chelicerata</taxon>
        <taxon>Arachnida</taxon>
        <taxon>Araneae</taxon>
        <taxon>Araneomorphae</taxon>
        <taxon>Entelegynae</taxon>
        <taxon>Araneoidea</taxon>
        <taxon>Araneidae</taxon>
        <taxon>Araneus</taxon>
    </lineage>
</organism>
<dbReference type="GO" id="GO:0005634">
    <property type="term" value="C:nucleus"/>
    <property type="evidence" value="ECO:0007669"/>
    <property type="project" value="TreeGrafter"/>
</dbReference>
<accession>A0A4Y2CPQ3</accession>
<dbReference type="InterPro" id="IPR033490">
    <property type="entry name" value="LRP130"/>
</dbReference>
<reference evidence="1 2" key="1">
    <citation type="journal article" date="2019" name="Sci. Rep.">
        <title>Orb-weaving spider Araneus ventricosus genome elucidates the spidroin gene catalogue.</title>
        <authorList>
            <person name="Kono N."/>
            <person name="Nakamura H."/>
            <person name="Ohtoshi R."/>
            <person name="Moran D.A.P."/>
            <person name="Shinohara A."/>
            <person name="Yoshida Y."/>
            <person name="Fujiwara M."/>
            <person name="Mori M."/>
            <person name="Tomita M."/>
            <person name="Arakawa K."/>
        </authorList>
    </citation>
    <scope>NUCLEOTIDE SEQUENCE [LARGE SCALE GENOMIC DNA]</scope>
</reference>
<dbReference type="AlphaFoldDB" id="A0A4Y2CPQ3"/>
<dbReference type="EMBL" id="BGPR01000218">
    <property type="protein sequence ID" value="GBM05737.1"/>
    <property type="molecule type" value="Genomic_DNA"/>
</dbReference>